<evidence type="ECO:0000256" key="8">
    <source>
        <dbReference type="RuleBase" id="RU003953"/>
    </source>
</evidence>
<dbReference type="Gene3D" id="1.10.3090.10">
    <property type="entry name" value="cca-adding enzyme, domain 2"/>
    <property type="match status" value="1"/>
</dbReference>
<dbReference type="Pfam" id="PF12627">
    <property type="entry name" value="PolyA_pol_RNAbd"/>
    <property type="match status" value="1"/>
</dbReference>
<evidence type="ECO:0000256" key="7">
    <source>
        <dbReference type="ARBA" id="ARBA00022842"/>
    </source>
</evidence>
<evidence type="ECO:0000259" key="9">
    <source>
        <dbReference type="Pfam" id="PF01743"/>
    </source>
</evidence>
<reference evidence="11" key="1">
    <citation type="submission" date="2016-08" db="EMBL/GenBank/DDBJ databases">
        <authorList>
            <person name="Seilhamer J.J."/>
        </authorList>
    </citation>
    <scope>NUCLEOTIDE SEQUENCE</scope>
    <source>
        <strain evidence="11">86</strain>
    </source>
</reference>
<dbReference type="Gene3D" id="3.30.460.10">
    <property type="entry name" value="Beta Polymerase, domain 2"/>
    <property type="match status" value="1"/>
</dbReference>
<keyword evidence="7" id="KW-0460">Magnesium</keyword>
<dbReference type="EMBL" id="FMJD01000010">
    <property type="protein sequence ID" value="SCM78018.1"/>
    <property type="molecule type" value="Genomic_DNA"/>
</dbReference>
<evidence type="ECO:0000256" key="4">
    <source>
        <dbReference type="ARBA" id="ARBA00022695"/>
    </source>
</evidence>
<keyword evidence="2 8" id="KW-0808">Transferase</keyword>
<dbReference type="GO" id="GO:0008033">
    <property type="term" value="P:tRNA processing"/>
    <property type="evidence" value="ECO:0007669"/>
    <property type="project" value="UniProtKB-KW"/>
</dbReference>
<protein>
    <submittedName>
        <fullName evidence="11">Putative poly(A) polymerase</fullName>
    </submittedName>
</protein>
<dbReference type="GO" id="GO:0000049">
    <property type="term" value="F:tRNA binding"/>
    <property type="evidence" value="ECO:0007669"/>
    <property type="project" value="TreeGrafter"/>
</dbReference>
<evidence type="ECO:0000256" key="5">
    <source>
        <dbReference type="ARBA" id="ARBA00022723"/>
    </source>
</evidence>
<accession>A0A212LKF5</accession>
<dbReference type="GO" id="GO:0000166">
    <property type="term" value="F:nucleotide binding"/>
    <property type="evidence" value="ECO:0007669"/>
    <property type="project" value="UniProtKB-KW"/>
</dbReference>
<dbReference type="CDD" id="cd05398">
    <property type="entry name" value="NT_ClassII-CCAase"/>
    <property type="match status" value="1"/>
</dbReference>
<evidence type="ECO:0000256" key="2">
    <source>
        <dbReference type="ARBA" id="ARBA00022679"/>
    </source>
</evidence>
<dbReference type="InterPro" id="IPR032828">
    <property type="entry name" value="PolyA_RNA-bd"/>
</dbReference>
<gene>
    <name evidence="11" type="ORF">KL86PLE_60333</name>
</gene>
<evidence type="ECO:0000313" key="11">
    <source>
        <dbReference type="EMBL" id="SCM78018.1"/>
    </source>
</evidence>
<dbReference type="PANTHER" id="PTHR46173">
    <property type="entry name" value="CCA TRNA NUCLEOTIDYLTRANSFERASE 1, MITOCHONDRIAL"/>
    <property type="match status" value="1"/>
</dbReference>
<dbReference type="InterPro" id="IPR043519">
    <property type="entry name" value="NT_sf"/>
</dbReference>
<dbReference type="InterPro" id="IPR050264">
    <property type="entry name" value="Bact_CCA-adding_enz_type3_sf"/>
</dbReference>
<dbReference type="GO" id="GO:0046872">
    <property type="term" value="F:metal ion binding"/>
    <property type="evidence" value="ECO:0007669"/>
    <property type="project" value="UniProtKB-KW"/>
</dbReference>
<dbReference type="RefSeq" id="WP_288197782.1">
    <property type="nucleotide sequence ID" value="NZ_LT608334.1"/>
</dbReference>
<comment type="cofactor">
    <cofactor evidence="1">
        <name>Mg(2+)</name>
        <dbReference type="ChEBI" id="CHEBI:18420"/>
    </cofactor>
</comment>
<dbReference type="InterPro" id="IPR002646">
    <property type="entry name" value="PolA_pol_head_dom"/>
</dbReference>
<dbReference type="SUPFAM" id="SSF81891">
    <property type="entry name" value="Poly A polymerase C-terminal region-like"/>
    <property type="match status" value="1"/>
</dbReference>
<dbReference type="PANTHER" id="PTHR46173:SF1">
    <property type="entry name" value="CCA TRNA NUCLEOTIDYLTRANSFERASE 1, MITOCHONDRIAL"/>
    <property type="match status" value="1"/>
</dbReference>
<evidence type="ECO:0000259" key="10">
    <source>
        <dbReference type="Pfam" id="PF12627"/>
    </source>
</evidence>
<dbReference type="SUPFAM" id="SSF81301">
    <property type="entry name" value="Nucleotidyltransferase"/>
    <property type="match status" value="1"/>
</dbReference>
<keyword evidence="4" id="KW-0548">Nucleotidyltransferase</keyword>
<keyword evidence="8" id="KW-0694">RNA-binding</keyword>
<keyword evidence="3" id="KW-0819">tRNA processing</keyword>
<proteinExistence type="inferred from homology"/>
<keyword evidence="5" id="KW-0479">Metal-binding</keyword>
<evidence type="ECO:0000256" key="3">
    <source>
        <dbReference type="ARBA" id="ARBA00022694"/>
    </source>
</evidence>
<keyword evidence="6" id="KW-0547">Nucleotide-binding</keyword>
<dbReference type="AlphaFoldDB" id="A0A212LKF5"/>
<organism evidence="11">
    <name type="scientific">uncultured Pleomorphomonas sp</name>
    <dbReference type="NCBI Taxonomy" id="442121"/>
    <lineage>
        <taxon>Bacteria</taxon>
        <taxon>Pseudomonadati</taxon>
        <taxon>Pseudomonadota</taxon>
        <taxon>Alphaproteobacteria</taxon>
        <taxon>Hyphomicrobiales</taxon>
        <taxon>Pleomorphomonadaceae</taxon>
        <taxon>Pleomorphomonas</taxon>
        <taxon>environmental samples</taxon>
    </lineage>
</organism>
<evidence type="ECO:0000256" key="1">
    <source>
        <dbReference type="ARBA" id="ARBA00001946"/>
    </source>
</evidence>
<sequence>MSAPVSIAGASFLADPAFRRVIAAIEQDGDRARVVGGAVRNTLMGVPVDDVDIATTAPPDVVAARAAAAKLKAVPTGIAHGTVTVVSSGRPFEVTTLRADLETDGRHAVVAFTRDWAGDARRRDFTMNAIYADADGTLHDPVGGIADALAGHVRFIGDAVARIEEDYLRILRFFRFHARYGRSALDAVGLAAAVALQEGLDRLSRERIGAEMRKLVTAAGAVPALAVMDEAGIVARILPGGGAVKRLSGAIGLAARHARTFGLEARLAALAVDRARLGEALRLSGRESKLIEAIVHWAGEIAARMDEATVRLAVVRGGNDVAFAALLLAAADKGEEPAADLVRLACEFRPPRSPITAARLMSEGYVPGPALGAELRRREAAWIAAGCPAEPLDGD</sequence>
<comment type="similarity">
    <text evidence="8">Belongs to the tRNA nucleotidyltransferase/poly(A) polymerase family.</text>
</comment>
<evidence type="ECO:0000256" key="6">
    <source>
        <dbReference type="ARBA" id="ARBA00022741"/>
    </source>
</evidence>
<feature type="domain" description="tRNA nucleotidyltransferase/poly(A) polymerase RNA and SrmB- binding" evidence="10">
    <location>
        <begin position="193"/>
        <end position="240"/>
    </location>
</feature>
<feature type="domain" description="Poly A polymerase head" evidence="9">
    <location>
        <begin position="32"/>
        <end position="153"/>
    </location>
</feature>
<dbReference type="GO" id="GO:0016779">
    <property type="term" value="F:nucleotidyltransferase activity"/>
    <property type="evidence" value="ECO:0007669"/>
    <property type="project" value="UniProtKB-KW"/>
</dbReference>
<dbReference type="Pfam" id="PF01743">
    <property type="entry name" value="PolyA_pol"/>
    <property type="match status" value="1"/>
</dbReference>
<name>A0A212LKF5_9HYPH</name>